<dbReference type="EMBL" id="JRPL02000004">
    <property type="protein sequence ID" value="TLD84193.1"/>
    <property type="molecule type" value="Genomic_DNA"/>
</dbReference>
<evidence type="ECO:0000256" key="7">
    <source>
        <dbReference type="SAM" id="Phobius"/>
    </source>
</evidence>
<evidence type="ECO:0000259" key="8">
    <source>
        <dbReference type="Pfam" id="PF06738"/>
    </source>
</evidence>
<feature type="transmembrane region" description="Helical" evidence="7">
    <location>
        <begin position="199"/>
        <end position="222"/>
    </location>
</feature>
<evidence type="ECO:0000313" key="9">
    <source>
        <dbReference type="EMBL" id="TLD84193.1"/>
    </source>
</evidence>
<keyword evidence="4 7" id="KW-1133">Transmembrane helix</keyword>
<name>A0A099VAV4_9HELI</name>
<dbReference type="eggNOG" id="COG2966">
    <property type="taxonomic scope" value="Bacteria"/>
</dbReference>
<evidence type="ECO:0000313" key="10">
    <source>
        <dbReference type="EMBL" id="TLD99099.1"/>
    </source>
</evidence>
<dbReference type="AlphaFoldDB" id="A0A099VAV4"/>
<evidence type="ECO:0000256" key="4">
    <source>
        <dbReference type="ARBA" id="ARBA00022989"/>
    </source>
</evidence>
<proteinExistence type="inferred from homology"/>
<evidence type="ECO:0000256" key="6">
    <source>
        <dbReference type="ARBA" id="ARBA00034125"/>
    </source>
</evidence>
<dbReference type="GO" id="GO:0005886">
    <property type="term" value="C:plasma membrane"/>
    <property type="evidence" value="ECO:0007669"/>
    <property type="project" value="UniProtKB-SubCell"/>
</dbReference>
<keyword evidence="2" id="KW-1003">Cell membrane</keyword>
<reference evidence="11 12" key="1">
    <citation type="journal article" date="2014" name="Genome Announc.">
        <title>Draft genome sequences of eight enterohepatic helicobacter species isolated from both laboratory and wild rodents.</title>
        <authorList>
            <person name="Sheh A."/>
            <person name="Shen Z."/>
            <person name="Fox J.G."/>
        </authorList>
    </citation>
    <scope>NUCLEOTIDE SEQUENCE [LARGE SCALE GENOMIC DNA]</scope>
    <source>
        <strain evidence="10 11">ATCC 49310</strain>
        <strain evidence="9 12">ATCC 700114</strain>
    </source>
</reference>
<dbReference type="RefSeq" id="WP_034317884.1">
    <property type="nucleotide sequence ID" value="NZ_FZND01000024.1"/>
</dbReference>
<dbReference type="PANTHER" id="PTHR34390:SF2">
    <property type="entry name" value="SUCCINATE TRANSPORTER SUBUNIT YJJP-RELATED"/>
    <property type="match status" value="1"/>
</dbReference>
<dbReference type="GO" id="GO:0015744">
    <property type="term" value="P:succinate transport"/>
    <property type="evidence" value="ECO:0007669"/>
    <property type="project" value="TreeGrafter"/>
</dbReference>
<feature type="transmembrane region" description="Helical" evidence="7">
    <location>
        <begin position="172"/>
        <end position="193"/>
    </location>
</feature>
<sequence length="261" mass="29061">MNKNNEDIEELSIFLAKYAAALLSSGAYTSRISRCTERIGASYGYDVSMIIWLKYINLSIAQKDNYECRRTQVSSNPPMNTNFRIISELSALSWQIHDNKITLKEARIRFEHIMQNKHNGFFKTLFFASLANAAFCKLFEGDIGALICVFMGTFAGFASKHILAKMQVDIRGIYVLVSFISSFVAYIGVHFGITKMPGVAIGLSILYLIPGIQIINALTDVLHEYTLMALSRGVNMIILLTCIAVGAYLTLSIAHVSVFDV</sequence>
<dbReference type="GO" id="GO:0022857">
    <property type="term" value="F:transmembrane transporter activity"/>
    <property type="evidence" value="ECO:0007669"/>
    <property type="project" value="InterPro"/>
</dbReference>
<reference evidence="10" key="2">
    <citation type="submission" date="2018-04" db="EMBL/GenBank/DDBJ databases">
        <authorList>
            <person name="Sheh A."/>
            <person name="Shen Z."/>
            <person name="Mannion A.J."/>
            <person name="Fox J.G."/>
        </authorList>
    </citation>
    <scope>NUCLEOTIDE SEQUENCE</scope>
    <source>
        <strain evidence="10">ATCC 49310</strain>
    </source>
</reference>
<comment type="similarity">
    <text evidence="6">Belongs to the ThrE exporter (TC 2.A.79) family.</text>
</comment>
<dbReference type="STRING" id="50960.LS81_01135"/>
<feature type="domain" description="Threonine/serine exporter-like N-terminal" evidence="8">
    <location>
        <begin position="14"/>
        <end position="253"/>
    </location>
</feature>
<feature type="transmembrane region" description="Helical" evidence="7">
    <location>
        <begin position="143"/>
        <end position="163"/>
    </location>
</feature>
<dbReference type="InterPro" id="IPR010619">
    <property type="entry name" value="ThrE-like_N"/>
</dbReference>
<organism evidence="10 11">
    <name type="scientific">Helicobacter trogontum</name>
    <dbReference type="NCBI Taxonomy" id="50960"/>
    <lineage>
        <taxon>Bacteria</taxon>
        <taxon>Pseudomonadati</taxon>
        <taxon>Campylobacterota</taxon>
        <taxon>Epsilonproteobacteria</taxon>
        <taxon>Campylobacterales</taxon>
        <taxon>Helicobacteraceae</taxon>
        <taxon>Helicobacter</taxon>
    </lineage>
</organism>
<dbReference type="Proteomes" id="UP000029861">
    <property type="component" value="Unassembled WGS sequence"/>
</dbReference>
<dbReference type="OrthoDB" id="9813917at2"/>
<protein>
    <submittedName>
        <fullName evidence="10">Threonine/serine exporter</fullName>
    </submittedName>
</protein>
<comment type="caution">
    <text evidence="10">The sequence shown here is derived from an EMBL/GenBank/DDBJ whole genome shotgun (WGS) entry which is preliminary data.</text>
</comment>
<dbReference type="Pfam" id="PF06738">
    <property type="entry name" value="ThrE"/>
    <property type="match status" value="1"/>
</dbReference>
<evidence type="ECO:0000313" key="11">
    <source>
        <dbReference type="Proteomes" id="UP000029861"/>
    </source>
</evidence>
<evidence type="ECO:0000256" key="1">
    <source>
        <dbReference type="ARBA" id="ARBA00004651"/>
    </source>
</evidence>
<gene>
    <name evidence="10" type="ORF">LS80_002500</name>
    <name evidence="9" type="ORF">LS81_003040</name>
</gene>
<feature type="transmembrane region" description="Helical" evidence="7">
    <location>
        <begin position="234"/>
        <end position="258"/>
    </location>
</feature>
<dbReference type="InterPro" id="IPR050539">
    <property type="entry name" value="ThrE_Dicarb/AminoAcid_Exp"/>
</dbReference>
<keyword evidence="3 7" id="KW-0812">Transmembrane</keyword>
<evidence type="ECO:0000256" key="2">
    <source>
        <dbReference type="ARBA" id="ARBA00022475"/>
    </source>
</evidence>
<dbReference type="PANTHER" id="PTHR34390">
    <property type="entry name" value="UPF0442 PROTEIN YJJB-RELATED"/>
    <property type="match status" value="1"/>
</dbReference>
<dbReference type="EMBL" id="JRPK02000005">
    <property type="protein sequence ID" value="TLD99099.1"/>
    <property type="molecule type" value="Genomic_DNA"/>
</dbReference>
<dbReference type="Proteomes" id="UP000029878">
    <property type="component" value="Unassembled WGS sequence"/>
</dbReference>
<evidence type="ECO:0000313" key="12">
    <source>
        <dbReference type="Proteomes" id="UP000029878"/>
    </source>
</evidence>
<keyword evidence="5 7" id="KW-0472">Membrane</keyword>
<evidence type="ECO:0000256" key="5">
    <source>
        <dbReference type="ARBA" id="ARBA00023136"/>
    </source>
</evidence>
<comment type="subcellular location">
    <subcellularLocation>
        <location evidence="1">Cell membrane</location>
        <topology evidence="1">Multi-pass membrane protein</topology>
    </subcellularLocation>
</comment>
<accession>A0A099VAV4</accession>
<evidence type="ECO:0000256" key="3">
    <source>
        <dbReference type="ARBA" id="ARBA00022692"/>
    </source>
</evidence>